<evidence type="ECO:0000256" key="2">
    <source>
        <dbReference type="SAM" id="MobiDB-lite"/>
    </source>
</evidence>
<feature type="compositionally biased region" description="Low complexity" evidence="2">
    <location>
        <begin position="293"/>
        <end position="305"/>
    </location>
</feature>
<keyword evidence="1" id="KW-0863">Zinc-finger</keyword>
<dbReference type="InterPro" id="IPR013083">
    <property type="entry name" value="Znf_RING/FYVE/PHD"/>
</dbReference>
<keyword evidence="1" id="KW-0862">Zinc</keyword>
<organism evidence="4 5">
    <name type="scientific">Cryptococcus neoformans Tu259-1</name>
    <dbReference type="NCBI Taxonomy" id="1230072"/>
    <lineage>
        <taxon>Eukaryota</taxon>
        <taxon>Fungi</taxon>
        <taxon>Dikarya</taxon>
        <taxon>Basidiomycota</taxon>
        <taxon>Agaricomycotina</taxon>
        <taxon>Tremellomycetes</taxon>
        <taxon>Tremellales</taxon>
        <taxon>Cryptococcaceae</taxon>
        <taxon>Cryptococcus</taxon>
        <taxon>Cryptococcus neoformans species complex</taxon>
    </lineage>
</organism>
<dbReference type="EMBL" id="AMKT01000050">
    <property type="protein sequence ID" value="OXG19350.1"/>
    <property type="molecule type" value="Genomic_DNA"/>
</dbReference>
<keyword evidence="1" id="KW-0479">Metal-binding</keyword>
<evidence type="ECO:0000256" key="1">
    <source>
        <dbReference type="PROSITE-ProRule" id="PRU00175"/>
    </source>
</evidence>
<dbReference type="Gene3D" id="3.30.40.10">
    <property type="entry name" value="Zinc/RING finger domain, C3HC4 (zinc finger)"/>
    <property type="match status" value="1"/>
</dbReference>
<accession>A0A854QCJ0</accession>
<name>A0A854QCJ0_CRYNE</name>
<feature type="region of interest" description="Disordered" evidence="2">
    <location>
        <begin position="254"/>
        <end position="331"/>
    </location>
</feature>
<feature type="compositionally biased region" description="Basic and acidic residues" evidence="2">
    <location>
        <begin position="313"/>
        <end position="323"/>
    </location>
</feature>
<feature type="region of interest" description="Disordered" evidence="2">
    <location>
        <begin position="1"/>
        <end position="20"/>
    </location>
</feature>
<feature type="domain" description="RING-type" evidence="3">
    <location>
        <begin position="47"/>
        <end position="107"/>
    </location>
</feature>
<dbReference type="OrthoDB" id="6105938at2759"/>
<evidence type="ECO:0000313" key="5">
    <source>
        <dbReference type="Proteomes" id="UP000199727"/>
    </source>
</evidence>
<proteinExistence type="predicted"/>
<protein>
    <recommendedName>
        <fullName evidence="3">RING-type domain-containing protein</fullName>
    </recommendedName>
</protein>
<reference evidence="4 5" key="1">
    <citation type="submission" date="2017-06" db="EMBL/GenBank/DDBJ databases">
        <title>Global population genomics of the pathogenic fungus Cryptococcus neoformans var. grubii.</title>
        <authorList>
            <person name="Cuomo C."/>
            <person name="Litvintseva A."/>
            <person name="Chen Y."/>
            <person name="Young S."/>
            <person name="Zeng Q."/>
            <person name="Chapman S."/>
            <person name="Gujja S."/>
            <person name="Saif S."/>
            <person name="Birren B."/>
        </authorList>
    </citation>
    <scope>NUCLEOTIDE SEQUENCE [LARGE SCALE GENOMIC DNA]</scope>
    <source>
        <strain evidence="4 5">Tu259-1</strain>
    </source>
</reference>
<evidence type="ECO:0000259" key="3">
    <source>
        <dbReference type="PROSITE" id="PS50089"/>
    </source>
</evidence>
<comment type="caution">
    <text evidence="4">The sequence shown here is derived from an EMBL/GenBank/DDBJ whole genome shotgun (WGS) entry which is preliminary data.</text>
</comment>
<sequence length="331" mass="37129">MDRGGNASPPTKDRPPLLSTPTTRVIRTFEEIRIPVKTEEVYPELECAICSHILGAPQSLVPCGYVEYFVNGSLCLLISRYRHSFCGPCAWKWIKTNNSRATCPHCRIEISMTDPIVPNIVVDQIVDRKLQKLAHGLEKEAMLLDRQEKLREWKDLQPQLEHFRRHIRASHIVRGVDTVLPNIGEDSGDPQINPRRASRNFAELGAPIDLGVPAPTFEELIGQPPPRRSQSMAEFHSEMRERQLRALSQFLQTGTVGEVGSNGVQEPPRTRTSRAGAMAAETRSRHRERPYPDSHSPALPHSASPTTRRQPRGRGDGGTREDPQIVPSDSE</sequence>
<dbReference type="AlphaFoldDB" id="A0A854QCJ0"/>
<dbReference type="Proteomes" id="UP000199727">
    <property type="component" value="Unassembled WGS sequence"/>
</dbReference>
<dbReference type="GO" id="GO:0008270">
    <property type="term" value="F:zinc ion binding"/>
    <property type="evidence" value="ECO:0007669"/>
    <property type="project" value="UniProtKB-KW"/>
</dbReference>
<evidence type="ECO:0000313" key="4">
    <source>
        <dbReference type="EMBL" id="OXG19350.1"/>
    </source>
</evidence>
<dbReference type="InterPro" id="IPR001841">
    <property type="entry name" value="Znf_RING"/>
</dbReference>
<dbReference type="PROSITE" id="PS50089">
    <property type="entry name" value="ZF_RING_2"/>
    <property type="match status" value="1"/>
</dbReference>
<dbReference type="SUPFAM" id="SSF57850">
    <property type="entry name" value="RING/U-box"/>
    <property type="match status" value="1"/>
</dbReference>
<gene>
    <name evidence="4" type="ORF">C361_04300</name>
</gene>